<comment type="subcellular location">
    <subcellularLocation>
        <location evidence="1">Nucleus</location>
    </subcellularLocation>
</comment>
<feature type="region of interest" description="Disordered" evidence="7">
    <location>
        <begin position="1"/>
        <end position="23"/>
    </location>
</feature>
<dbReference type="GO" id="GO:0043565">
    <property type="term" value="F:sequence-specific DNA binding"/>
    <property type="evidence" value="ECO:0007669"/>
    <property type="project" value="InterPro"/>
</dbReference>
<evidence type="ECO:0000313" key="11">
    <source>
        <dbReference type="Proteomes" id="UP000290289"/>
    </source>
</evidence>
<keyword evidence="4" id="KW-0238">DNA-binding</keyword>
<proteinExistence type="predicted"/>
<evidence type="ECO:0000256" key="3">
    <source>
        <dbReference type="ARBA" id="ARBA00023015"/>
    </source>
</evidence>
<dbReference type="InterPro" id="IPR044676">
    <property type="entry name" value="EOBI/EOBII-like_plant"/>
</dbReference>
<dbReference type="InterPro" id="IPR017930">
    <property type="entry name" value="Myb_dom"/>
</dbReference>
<keyword evidence="5" id="KW-0804">Transcription</keyword>
<evidence type="ECO:0000256" key="5">
    <source>
        <dbReference type="ARBA" id="ARBA00023163"/>
    </source>
</evidence>
<dbReference type="PROSITE" id="PS51294">
    <property type="entry name" value="HTH_MYB"/>
    <property type="match status" value="2"/>
</dbReference>
<evidence type="ECO:0000256" key="6">
    <source>
        <dbReference type="ARBA" id="ARBA00023242"/>
    </source>
</evidence>
<evidence type="ECO:0000256" key="1">
    <source>
        <dbReference type="ARBA" id="ARBA00004123"/>
    </source>
</evidence>
<feature type="domain" description="Myb-like" evidence="8">
    <location>
        <begin position="179"/>
        <end position="231"/>
    </location>
</feature>
<feature type="domain" description="Myb-like" evidence="8">
    <location>
        <begin position="232"/>
        <end position="282"/>
    </location>
</feature>
<keyword evidence="2" id="KW-0677">Repeat</keyword>
<gene>
    <name evidence="10" type="ORF">DVH24_004707</name>
</gene>
<name>A0A498IHT6_MALDO</name>
<dbReference type="EMBL" id="RDQH01000338">
    <property type="protein sequence ID" value="RXH80793.1"/>
    <property type="molecule type" value="Genomic_DNA"/>
</dbReference>
<dbReference type="GO" id="GO:0005634">
    <property type="term" value="C:nucleus"/>
    <property type="evidence" value="ECO:0007669"/>
    <property type="project" value="UniProtKB-SubCell"/>
</dbReference>
<feature type="domain" description="HTH myb-type" evidence="9">
    <location>
        <begin position="179"/>
        <end position="231"/>
    </location>
</feature>
<dbReference type="AlphaFoldDB" id="A0A498IHT6"/>
<protein>
    <recommendedName>
        <fullName evidence="12">MYB domain class transcription factor</fullName>
    </recommendedName>
</protein>
<keyword evidence="6" id="KW-0539">Nucleus</keyword>
<dbReference type="GO" id="GO:0003700">
    <property type="term" value="F:DNA-binding transcription factor activity"/>
    <property type="evidence" value="ECO:0007669"/>
    <property type="project" value="InterPro"/>
</dbReference>
<organism evidence="10 11">
    <name type="scientific">Malus domestica</name>
    <name type="common">Apple</name>
    <name type="synonym">Pyrus malus</name>
    <dbReference type="NCBI Taxonomy" id="3750"/>
    <lineage>
        <taxon>Eukaryota</taxon>
        <taxon>Viridiplantae</taxon>
        <taxon>Streptophyta</taxon>
        <taxon>Embryophyta</taxon>
        <taxon>Tracheophyta</taxon>
        <taxon>Spermatophyta</taxon>
        <taxon>Magnoliopsida</taxon>
        <taxon>eudicotyledons</taxon>
        <taxon>Gunneridae</taxon>
        <taxon>Pentapetalae</taxon>
        <taxon>rosids</taxon>
        <taxon>fabids</taxon>
        <taxon>Rosales</taxon>
        <taxon>Rosaceae</taxon>
        <taxon>Amygdaloideae</taxon>
        <taxon>Maleae</taxon>
        <taxon>Malus</taxon>
    </lineage>
</organism>
<keyword evidence="3" id="KW-0805">Transcription regulation</keyword>
<evidence type="ECO:0000256" key="2">
    <source>
        <dbReference type="ARBA" id="ARBA00022737"/>
    </source>
</evidence>
<evidence type="ECO:0000259" key="8">
    <source>
        <dbReference type="PROSITE" id="PS50090"/>
    </source>
</evidence>
<dbReference type="Gene3D" id="1.10.10.60">
    <property type="entry name" value="Homeodomain-like"/>
    <property type="match status" value="2"/>
</dbReference>
<dbReference type="InterPro" id="IPR009057">
    <property type="entry name" value="Homeodomain-like_sf"/>
</dbReference>
<evidence type="ECO:0000256" key="7">
    <source>
        <dbReference type="SAM" id="MobiDB-lite"/>
    </source>
</evidence>
<reference evidence="10 11" key="1">
    <citation type="submission" date="2018-10" db="EMBL/GenBank/DDBJ databases">
        <title>A high-quality apple genome assembly.</title>
        <authorList>
            <person name="Hu J."/>
        </authorList>
    </citation>
    <scope>NUCLEOTIDE SEQUENCE [LARGE SCALE GENOMIC DNA]</scope>
    <source>
        <strain evidence="11">cv. HFTH1</strain>
        <tissue evidence="10">Young leaf</tissue>
    </source>
</reference>
<sequence>MSRKGGSGSSLPKDVPWRTSNVKPIPKIHHSPLLRITPNPTSNYALSVMKHPNPVGSGLAMEAIVESAGPDCIVPGQVAPVKLLGLKVWPIEVNLKFLEPVGRELKQLGKYSLAEHFVLSYTKHENPQFQRIGYINVRNLRFIDVRDECQVCQLLSFVEGQDIRWIGYKVSTICSSMDGEKLCKGPWLEEEDERLTTVVNLKGNRRWDALAKESGLRRSGRSCRMRWLNYLRPNIKHGQITIIEEKTILQLHQRWGNKWSKIARALPGRTDNEIKNYWRTHLKKKTQIPDGNFQCTLNKNGRGLFCQEGDMNNEKYDFDQDHDSVKNSWETKVTSSDDLGLSDFAVTNSPYETQLSDWISELSSEQNGTAYNQDCNSVESDLCHLTWTPDDSDTWDCPSFLWDMN</sequence>
<dbReference type="Proteomes" id="UP000290289">
    <property type="component" value="Chromosome 12"/>
</dbReference>
<dbReference type="STRING" id="3750.A0A498IHT6"/>
<evidence type="ECO:0000259" key="9">
    <source>
        <dbReference type="PROSITE" id="PS51294"/>
    </source>
</evidence>
<evidence type="ECO:0008006" key="12">
    <source>
        <dbReference type="Google" id="ProtNLM"/>
    </source>
</evidence>
<dbReference type="CDD" id="cd00167">
    <property type="entry name" value="SANT"/>
    <property type="match status" value="2"/>
</dbReference>
<dbReference type="PANTHER" id="PTHR45675:SF8">
    <property type="entry name" value="TRANSCRIPTION FACTOR MYB27"/>
    <property type="match status" value="1"/>
</dbReference>
<evidence type="ECO:0000256" key="4">
    <source>
        <dbReference type="ARBA" id="ARBA00023125"/>
    </source>
</evidence>
<dbReference type="Pfam" id="PF00249">
    <property type="entry name" value="Myb_DNA-binding"/>
    <property type="match status" value="2"/>
</dbReference>
<feature type="domain" description="HTH myb-type" evidence="9">
    <location>
        <begin position="232"/>
        <end position="286"/>
    </location>
</feature>
<evidence type="ECO:0000313" key="10">
    <source>
        <dbReference type="EMBL" id="RXH80793.1"/>
    </source>
</evidence>
<dbReference type="SUPFAM" id="SSF46689">
    <property type="entry name" value="Homeodomain-like"/>
    <property type="match status" value="1"/>
</dbReference>
<dbReference type="SMART" id="SM00717">
    <property type="entry name" value="SANT"/>
    <property type="match status" value="2"/>
</dbReference>
<dbReference type="PANTHER" id="PTHR45675">
    <property type="entry name" value="MYB TRANSCRIPTION FACTOR-RELATED-RELATED"/>
    <property type="match status" value="1"/>
</dbReference>
<dbReference type="PROSITE" id="PS50090">
    <property type="entry name" value="MYB_LIKE"/>
    <property type="match status" value="2"/>
</dbReference>
<dbReference type="InterPro" id="IPR001005">
    <property type="entry name" value="SANT/Myb"/>
</dbReference>
<comment type="caution">
    <text evidence="10">The sequence shown here is derived from an EMBL/GenBank/DDBJ whole genome shotgun (WGS) entry which is preliminary data.</text>
</comment>
<accession>A0A498IHT6</accession>
<keyword evidence="11" id="KW-1185">Reference proteome</keyword>